<evidence type="ECO:0000256" key="2">
    <source>
        <dbReference type="SAM" id="MobiDB-lite"/>
    </source>
</evidence>
<keyword evidence="1" id="KW-0175">Coiled coil</keyword>
<reference evidence="4 5" key="1">
    <citation type="submission" date="2006-03" db="EMBL/GenBank/DDBJ databases">
        <title>Annotation of Plasmodium falciparum HB3.</title>
        <authorList>
            <consortium name="The Broad Institute Genome Sequencing Platform"/>
            <person name="Volkman S.K."/>
            <person name="Neafsey D.E."/>
            <person name="Dash A.P."/>
            <person name="Chitnis C.E."/>
            <person name="Hartl D.L."/>
            <person name="Young S.K."/>
            <person name="Zeng Q."/>
            <person name="Koehrsen M."/>
            <person name="Alvarado L."/>
            <person name="Berlin A."/>
            <person name="Borenstein D."/>
            <person name="Chapman S.B."/>
            <person name="Chen Z."/>
            <person name="Engels R."/>
            <person name="Freedman E."/>
            <person name="Gellesch M."/>
            <person name="Goldberg J."/>
            <person name="Griggs A."/>
            <person name="Gujja S."/>
            <person name="Heilman E.R."/>
            <person name="Heiman D.I."/>
            <person name="Howarth C."/>
            <person name="Jen D."/>
            <person name="Larson L."/>
            <person name="Mehta T."/>
            <person name="Neiman D."/>
            <person name="Park D."/>
            <person name="Pearson M."/>
            <person name="Roberts A."/>
            <person name="Saif S."/>
            <person name="Shea T."/>
            <person name="Shenoy N."/>
            <person name="Sisk P."/>
            <person name="Stolte C."/>
            <person name="Sykes S."/>
            <person name="Walk T."/>
            <person name="White J."/>
            <person name="Yandava C."/>
            <person name="Haas B."/>
            <person name="Henn M.R."/>
            <person name="Nusbaum C."/>
            <person name="Birren B."/>
        </authorList>
    </citation>
    <scope>NUCLEOTIDE SEQUENCE [LARGE SCALE GENOMIC DNA]</scope>
    <source>
        <strain evidence="4">HB3</strain>
    </source>
</reference>
<evidence type="ECO:0000313" key="5">
    <source>
        <dbReference type="Proteomes" id="UP000054289"/>
    </source>
</evidence>
<feature type="coiled-coil region" evidence="1">
    <location>
        <begin position="511"/>
        <end position="594"/>
    </location>
</feature>
<evidence type="ECO:0000259" key="3">
    <source>
        <dbReference type="PROSITE" id="PS50192"/>
    </source>
</evidence>
<proteinExistence type="predicted"/>
<dbReference type="KEGG" id="pfh:PFHG_00680"/>
<dbReference type="VEuPathDB" id="PlasmoDB:PfHB3_140061900"/>
<protein>
    <recommendedName>
        <fullName evidence="3">t-SNARE coiled-coil homology domain-containing protein</fullName>
    </recommendedName>
</protein>
<evidence type="ECO:0000313" key="4">
    <source>
        <dbReference type="EMBL" id="KOB58931.1"/>
    </source>
</evidence>
<name>A0A0L7K762_PLAFX</name>
<dbReference type="Gene3D" id="1.20.5.170">
    <property type="match status" value="1"/>
</dbReference>
<dbReference type="OrthoDB" id="411182at2759"/>
<reference evidence="5" key="2">
    <citation type="submission" date="2006-03" db="EMBL/GenBank/DDBJ databases">
        <title>The genome sequence of the Plasmodium falciparum HB3.</title>
        <authorList>
            <consortium name="The Broad Institute Genome Sequencing Platform"/>
            <person name="Birren B."/>
            <person name="Lander E."/>
            <person name="Galagan J."/>
            <person name="Nusbaum C."/>
            <person name="Devon K."/>
            <person name="Henn M."/>
            <person name="Jaffe D."/>
            <person name="Butler J."/>
            <person name="Alvarez P."/>
            <person name="Gnerre S."/>
            <person name="Grabherr M."/>
            <person name="Kleber M."/>
            <person name="Mauceli E."/>
            <person name="Brockman W."/>
            <person name="MacCallum I.A."/>
            <person name="Rounsley S."/>
            <person name="Young S."/>
            <person name="LaButti K."/>
            <person name="Pushparaj V."/>
            <person name="DeCaprio D."/>
            <person name="Crawford M."/>
            <person name="Koehrsen M."/>
            <person name="Engels R."/>
            <person name="Montgomery P."/>
            <person name="Pearson M."/>
            <person name="Howarth C."/>
            <person name="Larson L."/>
            <person name="Luoma S."/>
            <person name="White J."/>
            <person name="Kodira C."/>
            <person name="Zeng Q."/>
            <person name="Oleary S."/>
            <person name="Yandava C."/>
            <person name="Alvarado L."/>
            <person name="Wirth D."/>
            <person name="Volkman S."/>
            <person name="Hartl D."/>
        </authorList>
    </citation>
    <scope>NUCLEOTIDE SEQUENCE [LARGE SCALE GENOMIC DNA]</scope>
</reference>
<organism evidence="4 5">
    <name type="scientific">Plasmodium falciparum (isolate HB3)</name>
    <dbReference type="NCBI Taxonomy" id="137071"/>
    <lineage>
        <taxon>Eukaryota</taxon>
        <taxon>Sar</taxon>
        <taxon>Alveolata</taxon>
        <taxon>Apicomplexa</taxon>
        <taxon>Aconoidasida</taxon>
        <taxon>Haemosporida</taxon>
        <taxon>Plasmodiidae</taxon>
        <taxon>Plasmodium</taxon>
        <taxon>Plasmodium (Laverania)</taxon>
    </lineage>
</organism>
<dbReference type="EMBL" id="CH671927">
    <property type="protein sequence ID" value="KOB58931.1"/>
    <property type="molecule type" value="Genomic_DNA"/>
</dbReference>
<feature type="region of interest" description="Disordered" evidence="2">
    <location>
        <begin position="200"/>
        <end position="225"/>
    </location>
</feature>
<sequence length="974" mass="117232">MFKNLLLQSLECREKNYLASCARKEKFPFFKNRNYNNENIIVHNYNYNLCINRKYGNYKRKNIYFMNYKGFITVANKYVDYKKESPSEEEKYYEEGKLNIKNNMNSIEKILDETNSMIYINDICLKMDQNLLRCQNYEDVLSILVTHRGALFLQNLITAIRMLSGFVIEQKKEKLEKDKLNTISDYTKIYMRADDEMGKNIPDDISDNNNNRHIDDNNKQDLSYNNKQDISYNNKQDISYNNKQDLSYNNKQDISYNYTGIDKIENNIIERYKNVFDILNNKALVESEMNTQGKKRKLEDIIVLDERFHLLIDDIYKNRKHFDVLSICHILISLKELNYKHFLLFNSFVNPLKNFDIYIKEQFTNNQKFSFICSTIELLLECFNTYIWAGYYNLNIYNKLMNSILLNKFIYINKNTIYTQHYEQLKNYTYMEYDYNINYPIKIKDVLNFFEINEDFYYIGHVKKNNDRVYDGINELHNCDKNQNEENKINMNDIINQNNSEKQIDLNINNIDDNKNNIDDHINNIDDHINNIDDYINNIDDHINNIDDHINNIDDHINNIDDHINNIDDHINNIDDHINNIDDHINNIDDHINNVDIINKKDNVLNVDYIKESKSIFYSLYPIFLSLELFLKSIEIYKNIYVYNSLFFMIAEKMVYYYTQYLTPSSISMICEAFSRHRIFSIEHDRPFCHISKLVENNFSKFSLEHLYIILSSFKKMNLFFERCIILVCKKFKKHFSSCYIRRQESVLSLNKISILMESITFFNFQNKYIDDFIVSCVNYLEDYIEDIEEETSINISYSLILCNMVHINPYFFSFIWRKIGKTTYWEKRKSQICLLWLSHMIQFKWLEYDLPKFCVLECLKVFYLKRKEKKFSYSKILQNISKILNNMNIQHDIYVDIYGPYILDILIKNTRNVLMLTQDTTRNEINRDLGDFKIILNHLKLFGYKAKPINTKYFDSLCDEMKENYIKDILMNF</sequence>
<accession>A0A0L7K762</accession>
<evidence type="ECO:0000256" key="1">
    <source>
        <dbReference type="SAM" id="Coils"/>
    </source>
</evidence>
<dbReference type="SUPFAM" id="SSF58104">
    <property type="entry name" value="Methyl-accepting chemotaxis protein (MCP) signaling domain"/>
    <property type="match status" value="1"/>
</dbReference>
<dbReference type="PROSITE" id="PS50192">
    <property type="entry name" value="T_SNARE"/>
    <property type="match status" value="1"/>
</dbReference>
<dbReference type="AlphaFoldDB" id="A0A0L7K762"/>
<feature type="domain" description="T-SNARE coiled-coil homology" evidence="3">
    <location>
        <begin position="533"/>
        <end position="595"/>
    </location>
</feature>
<gene>
    <name evidence="4" type="ORF">PFHG_00680</name>
</gene>
<dbReference type="Proteomes" id="UP000054289">
    <property type="component" value="Unassembled WGS sequence"/>
</dbReference>
<dbReference type="OMA" id="IWAGYYN"/>
<dbReference type="InterPro" id="IPR000727">
    <property type="entry name" value="T_SNARE_dom"/>
</dbReference>
<feature type="compositionally biased region" description="Basic and acidic residues" evidence="2">
    <location>
        <begin position="210"/>
        <end position="219"/>
    </location>
</feature>